<name>A0ACC1BXQ6_9ROSI</name>
<accession>A0ACC1BXQ6</accession>
<comment type="caution">
    <text evidence="1">The sequence shown here is derived from an EMBL/GenBank/DDBJ whole genome shotgun (WGS) entry which is preliminary data.</text>
</comment>
<evidence type="ECO:0000313" key="2">
    <source>
        <dbReference type="Proteomes" id="UP001164250"/>
    </source>
</evidence>
<organism evidence="1 2">
    <name type="scientific">Pistacia atlantica</name>
    <dbReference type="NCBI Taxonomy" id="434234"/>
    <lineage>
        <taxon>Eukaryota</taxon>
        <taxon>Viridiplantae</taxon>
        <taxon>Streptophyta</taxon>
        <taxon>Embryophyta</taxon>
        <taxon>Tracheophyta</taxon>
        <taxon>Spermatophyta</taxon>
        <taxon>Magnoliopsida</taxon>
        <taxon>eudicotyledons</taxon>
        <taxon>Gunneridae</taxon>
        <taxon>Pentapetalae</taxon>
        <taxon>rosids</taxon>
        <taxon>malvids</taxon>
        <taxon>Sapindales</taxon>
        <taxon>Anacardiaceae</taxon>
        <taxon>Pistacia</taxon>
    </lineage>
</organism>
<sequence>MKQLSPSLWALYVTFKSFYPEVLFVITSNYYLFFRFLWRQNATFAISRHYRRFDVFVEAEANKAAGKYDNATIDYQMEFYRNEGLTPYSEAKLPITSDVPEGCTIIREHIPITNLFTCLWFNEVDRFTSRDQLSFSIVRDKIRARVDWSVNMFLDCERRNFVKQAYHRDVLEQMAPPAANTQLPIHLPVGGNVTGSNLVRRRRGKKDKKSGSKRHHKVSAGNKNKEAGNKISNISF</sequence>
<protein>
    <submittedName>
        <fullName evidence="1">Uncharacterized protein</fullName>
    </submittedName>
</protein>
<dbReference type="Proteomes" id="UP001164250">
    <property type="component" value="Chromosome 3"/>
</dbReference>
<keyword evidence="2" id="KW-1185">Reference proteome</keyword>
<evidence type="ECO:0000313" key="1">
    <source>
        <dbReference type="EMBL" id="KAJ0103707.1"/>
    </source>
</evidence>
<proteinExistence type="predicted"/>
<reference evidence="2" key="1">
    <citation type="journal article" date="2023" name="G3 (Bethesda)">
        <title>Genome assembly and association tests identify interacting loci associated with vigor, precocity, and sex in interspecific pistachio rootstocks.</title>
        <authorList>
            <person name="Palmer W."/>
            <person name="Jacygrad E."/>
            <person name="Sagayaradj S."/>
            <person name="Cavanaugh K."/>
            <person name="Han R."/>
            <person name="Bertier L."/>
            <person name="Beede B."/>
            <person name="Kafkas S."/>
            <person name="Golino D."/>
            <person name="Preece J."/>
            <person name="Michelmore R."/>
        </authorList>
    </citation>
    <scope>NUCLEOTIDE SEQUENCE [LARGE SCALE GENOMIC DNA]</scope>
</reference>
<gene>
    <name evidence="1" type="ORF">Patl1_04673</name>
</gene>
<dbReference type="EMBL" id="CM047899">
    <property type="protein sequence ID" value="KAJ0103707.1"/>
    <property type="molecule type" value="Genomic_DNA"/>
</dbReference>